<dbReference type="AlphaFoldDB" id="A0A1H0M2M9"/>
<dbReference type="InterPro" id="IPR050194">
    <property type="entry name" value="Glycosyltransferase_grp1"/>
</dbReference>
<dbReference type="Proteomes" id="UP000199088">
    <property type="component" value="Unassembled WGS sequence"/>
</dbReference>
<accession>A0A1H0M2M9</accession>
<dbReference type="GO" id="GO:0016757">
    <property type="term" value="F:glycosyltransferase activity"/>
    <property type="evidence" value="ECO:0007669"/>
    <property type="project" value="InterPro"/>
</dbReference>
<dbReference type="Pfam" id="PF00534">
    <property type="entry name" value="Glycos_transf_1"/>
    <property type="match status" value="1"/>
</dbReference>
<protein>
    <submittedName>
        <fullName evidence="3">Glycosyltransferase involved in cell wall bisynthesis</fullName>
    </submittedName>
</protein>
<organism evidence="3 4">
    <name type="scientific">Klenkia soli</name>
    <dbReference type="NCBI Taxonomy" id="1052260"/>
    <lineage>
        <taxon>Bacteria</taxon>
        <taxon>Bacillati</taxon>
        <taxon>Actinomycetota</taxon>
        <taxon>Actinomycetes</taxon>
        <taxon>Geodermatophilales</taxon>
        <taxon>Geodermatophilaceae</taxon>
        <taxon>Klenkia</taxon>
    </lineage>
</organism>
<reference evidence="4" key="1">
    <citation type="submission" date="2016-10" db="EMBL/GenBank/DDBJ databases">
        <authorList>
            <person name="Varghese N."/>
            <person name="Submissions S."/>
        </authorList>
    </citation>
    <scope>NUCLEOTIDE SEQUENCE [LARGE SCALE GENOMIC DNA]</scope>
    <source>
        <strain evidence="4">DSM 45843</strain>
    </source>
</reference>
<evidence type="ECO:0000256" key="1">
    <source>
        <dbReference type="ARBA" id="ARBA00022679"/>
    </source>
</evidence>
<feature type="domain" description="Glycosyl transferase family 1" evidence="2">
    <location>
        <begin position="193"/>
        <end position="348"/>
    </location>
</feature>
<dbReference type="PANTHER" id="PTHR45947">
    <property type="entry name" value="SULFOQUINOVOSYL TRANSFERASE SQD2"/>
    <property type="match status" value="1"/>
</dbReference>
<proteinExistence type="predicted"/>
<name>A0A1H0M2M9_9ACTN</name>
<evidence type="ECO:0000259" key="2">
    <source>
        <dbReference type="Pfam" id="PF00534"/>
    </source>
</evidence>
<keyword evidence="4" id="KW-1185">Reference proteome</keyword>
<sequence length="502" mass="53869">MRLPARESRVVLLSRRDRAHPDAGTAELYLARVARELVRQGTPVVLVTSHVEGSPRRETVDGYQVRRAGGRRTVRLHALLWLLLHRRSTGAVVDSADGVPFFSPFVVRGSVPVALLVHHVEVDGPAGRSPWAVLARWAEGPLTRHVYRGRTAVVRSPAVRVLVRRRLRFDGPVRLVPGGADRGRRDVVRAAAPRVVVVGRLTERAGLDQLVEAVAQVGRVWPGTQLHLIGDGPAKAGLETLARRTDARVVFHGVLSDERRDGVLGTAWVTVSASDGGDWGLGLLAANALGVPALARRVRGVTDAVQPGRTGWLVGDSVSELSAGLNQALAHLSDPEEAAAMSRQARSWAAQFTWAQTAEAMLQALRTEEARRRRSTAGQAERRTGNDLVVVLSVPTAAIGTEWESGRRAGDVWVSDGARVRGLLTGADESDIPGILDRLAVDRDHPDVQVLVARHTDLLGLDETTAEQVVEHAEAVGRPVLVTTSTNAVAGPGDEDGAHRAA</sequence>
<dbReference type="RefSeq" id="WP_165617567.1">
    <property type="nucleotide sequence ID" value="NZ_FNIR01000007.1"/>
</dbReference>
<dbReference type="InterPro" id="IPR001296">
    <property type="entry name" value="Glyco_trans_1"/>
</dbReference>
<dbReference type="CDD" id="cd03801">
    <property type="entry name" value="GT4_PimA-like"/>
    <property type="match status" value="1"/>
</dbReference>
<evidence type="ECO:0000313" key="4">
    <source>
        <dbReference type="Proteomes" id="UP000199088"/>
    </source>
</evidence>
<evidence type="ECO:0000313" key="3">
    <source>
        <dbReference type="EMBL" id="SDO74653.1"/>
    </source>
</evidence>
<gene>
    <name evidence="3" type="ORF">SAMN05660199_02505</name>
</gene>
<dbReference type="EMBL" id="FNIR01000007">
    <property type="protein sequence ID" value="SDO74653.1"/>
    <property type="molecule type" value="Genomic_DNA"/>
</dbReference>
<dbReference type="PANTHER" id="PTHR45947:SF3">
    <property type="entry name" value="SULFOQUINOVOSYL TRANSFERASE SQD2"/>
    <property type="match status" value="1"/>
</dbReference>
<dbReference type="STRING" id="1052260.SAMN05660199_02505"/>
<dbReference type="Gene3D" id="3.40.50.2000">
    <property type="entry name" value="Glycogen Phosphorylase B"/>
    <property type="match status" value="2"/>
</dbReference>
<keyword evidence="1 3" id="KW-0808">Transferase</keyword>
<dbReference type="SUPFAM" id="SSF53756">
    <property type="entry name" value="UDP-Glycosyltransferase/glycogen phosphorylase"/>
    <property type="match status" value="1"/>
</dbReference>